<dbReference type="EMBL" id="JABSTQ010010992">
    <property type="protein sequence ID" value="KAG0416059.1"/>
    <property type="molecule type" value="Genomic_DNA"/>
</dbReference>
<comment type="caution">
    <text evidence="1">The sequence shown here is derived from an EMBL/GenBank/DDBJ whole genome shotgun (WGS) entry which is preliminary data.</text>
</comment>
<dbReference type="Proteomes" id="UP000805193">
    <property type="component" value="Unassembled WGS sequence"/>
</dbReference>
<organism evidence="1 2">
    <name type="scientific">Ixodes persulcatus</name>
    <name type="common">Taiga tick</name>
    <dbReference type="NCBI Taxonomy" id="34615"/>
    <lineage>
        <taxon>Eukaryota</taxon>
        <taxon>Metazoa</taxon>
        <taxon>Ecdysozoa</taxon>
        <taxon>Arthropoda</taxon>
        <taxon>Chelicerata</taxon>
        <taxon>Arachnida</taxon>
        <taxon>Acari</taxon>
        <taxon>Parasitiformes</taxon>
        <taxon>Ixodida</taxon>
        <taxon>Ixodoidea</taxon>
        <taxon>Ixodidae</taxon>
        <taxon>Ixodinae</taxon>
        <taxon>Ixodes</taxon>
    </lineage>
</organism>
<sequence>MNGPGRIPAQRADYGVASLSPKSVLALLKHEVTEGKEKCTKYLRGSDLCVKAPTGATRFSFQILRALSLYELVRITHCPNVVALSNAQAPRYEDERVRCVLCRHSGGRPAALQGADETRMTSRTSFAVHFVMLGFHCTRLTDLLAASFEARARRSAQCQVIINYI</sequence>
<protein>
    <submittedName>
        <fullName evidence="1">Uncharacterized protein</fullName>
    </submittedName>
</protein>
<name>A0AC60PAC3_IXOPE</name>
<gene>
    <name evidence="1" type="ORF">HPB47_006770</name>
</gene>
<proteinExistence type="predicted"/>
<evidence type="ECO:0000313" key="1">
    <source>
        <dbReference type="EMBL" id="KAG0416059.1"/>
    </source>
</evidence>
<accession>A0AC60PAC3</accession>
<keyword evidence="2" id="KW-1185">Reference proteome</keyword>
<reference evidence="1 2" key="1">
    <citation type="journal article" date="2020" name="Cell">
        <title>Large-Scale Comparative Analyses of Tick Genomes Elucidate Their Genetic Diversity and Vector Capacities.</title>
        <authorList>
            <consortium name="Tick Genome and Microbiome Consortium (TIGMIC)"/>
            <person name="Jia N."/>
            <person name="Wang J."/>
            <person name="Shi W."/>
            <person name="Du L."/>
            <person name="Sun Y."/>
            <person name="Zhan W."/>
            <person name="Jiang J.F."/>
            <person name="Wang Q."/>
            <person name="Zhang B."/>
            <person name="Ji P."/>
            <person name="Bell-Sakyi L."/>
            <person name="Cui X.M."/>
            <person name="Yuan T.T."/>
            <person name="Jiang B.G."/>
            <person name="Yang W.F."/>
            <person name="Lam T.T."/>
            <person name="Chang Q.C."/>
            <person name="Ding S.J."/>
            <person name="Wang X.J."/>
            <person name="Zhu J.G."/>
            <person name="Ruan X.D."/>
            <person name="Zhao L."/>
            <person name="Wei J.T."/>
            <person name="Ye R.Z."/>
            <person name="Que T.C."/>
            <person name="Du C.H."/>
            <person name="Zhou Y.H."/>
            <person name="Cheng J.X."/>
            <person name="Dai P.F."/>
            <person name="Guo W.B."/>
            <person name="Han X.H."/>
            <person name="Huang E.J."/>
            <person name="Li L.F."/>
            <person name="Wei W."/>
            <person name="Gao Y.C."/>
            <person name="Liu J.Z."/>
            <person name="Shao H.Z."/>
            <person name="Wang X."/>
            <person name="Wang C.C."/>
            <person name="Yang T.C."/>
            <person name="Huo Q.B."/>
            <person name="Li W."/>
            <person name="Chen H.Y."/>
            <person name="Chen S.E."/>
            <person name="Zhou L.G."/>
            <person name="Ni X.B."/>
            <person name="Tian J.H."/>
            <person name="Sheng Y."/>
            <person name="Liu T."/>
            <person name="Pan Y.S."/>
            <person name="Xia L.Y."/>
            <person name="Li J."/>
            <person name="Zhao F."/>
            <person name="Cao W.C."/>
        </authorList>
    </citation>
    <scope>NUCLEOTIDE SEQUENCE [LARGE SCALE GENOMIC DNA]</scope>
    <source>
        <strain evidence="1">Iper-2018</strain>
    </source>
</reference>
<evidence type="ECO:0000313" key="2">
    <source>
        <dbReference type="Proteomes" id="UP000805193"/>
    </source>
</evidence>